<dbReference type="InterPro" id="IPR036638">
    <property type="entry name" value="HLH_DNA-bd_sf"/>
</dbReference>
<accession>A0A074LI95</accession>
<comment type="caution">
    <text evidence="1">The sequence shown here is derived from an EMBL/GenBank/DDBJ whole genome shotgun (WGS) entry which is preliminary data.</text>
</comment>
<dbReference type="GO" id="GO:0046983">
    <property type="term" value="F:protein dimerization activity"/>
    <property type="evidence" value="ECO:0007669"/>
    <property type="project" value="InterPro"/>
</dbReference>
<name>A0A074LI95_9BACL</name>
<dbReference type="GO" id="GO:0043937">
    <property type="term" value="P:regulation of sporulation"/>
    <property type="evidence" value="ECO:0007669"/>
    <property type="project" value="InterPro"/>
</dbReference>
<dbReference type="Gene3D" id="4.10.280.10">
    <property type="entry name" value="Helix-loop-helix DNA-binding domain"/>
    <property type="match status" value="1"/>
</dbReference>
<dbReference type="EMBL" id="JMIR01000030">
    <property type="protein sequence ID" value="KEO81941.1"/>
    <property type="molecule type" value="Genomic_DNA"/>
</dbReference>
<keyword evidence="2" id="KW-1185">Reference proteome</keyword>
<evidence type="ECO:0000313" key="1">
    <source>
        <dbReference type="EMBL" id="KEO81941.1"/>
    </source>
</evidence>
<proteinExistence type="predicted"/>
<protein>
    <recommendedName>
        <fullName evidence="3">Sporulation protein Spo0E</fullName>
    </recommendedName>
</protein>
<dbReference type="InterPro" id="IPR018540">
    <property type="entry name" value="Spo0E-like"/>
</dbReference>
<reference evidence="1 2" key="1">
    <citation type="journal article" date="2013" name="Int. J. Syst. Evol. Microbiol.">
        <title>Tumebacillus flagellatus sp. nov., an alpha-amylase/pullulanase-producing bacterium isolated from cassava wastewater.</title>
        <authorList>
            <person name="Wang Q."/>
            <person name="Xie N."/>
            <person name="Qin Y."/>
            <person name="Shen N."/>
            <person name="Zhu J."/>
            <person name="Mi H."/>
            <person name="Huang R."/>
        </authorList>
    </citation>
    <scope>NUCLEOTIDE SEQUENCE [LARGE SCALE GENOMIC DNA]</scope>
    <source>
        <strain evidence="1 2">GST4</strain>
    </source>
</reference>
<dbReference type="AlphaFoldDB" id="A0A074LI95"/>
<evidence type="ECO:0008006" key="3">
    <source>
        <dbReference type="Google" id="ProtNLM"/>
    </source>
</evidence>
<evidence type="ECO:0000313" key="2">
    <source>
        <dbReference type="Proteomes" id="UP000027931"/>
    </source>
</evidence>
<dbReference type="STRING" id="1157490.EL26_18105"/>
<dbReference type="Pfam" id="PF09388">
    <property type="entry name" value="SpoOE-like"/>
    <property type="match status" value="1"/>
</dbReference>
<organism evidence="1 2">
    <name type="scientific">Tumebacillus flagellatus</name>
    <dbReference type="NCBI Taxonomy" id="1157490"/>
    <lineage>
        <taxon>Bacteria</taxon>
        <taxon>Bacillati</taxon>
        <taxon>Bacillota</taxon>
        <taxon>Bacilli</taxon>
        <taxon>Bacillales</taxon>
        <taxon>Alicyclobacillaceae</taxon>
        <taxon>Tumebacillus</taxon>
    </lineage>
</organism>
<sequence>MRIVLFSINFQDALTKWLLLIYSVFMENTHKKDRGGTMIGMAGQIEILRQQLLETVDRCSGDFLHPSVLRVSQELDELIVQFQQLQRLEHLRRREPTI</sequence>
<gene>
    <name evidence="1" type="ORF">EL26_18105</name>
</gene>
<dbReference type="Proteomes" id="UP000027931">
    <property type="component" value="Unassembled WGS sequence"/>
</dbReference>
<dbReference type="SUPFAM" id="SSF140500">
    <property type="entry name" value="BAS1536-like"/>
    <property type="match status" value="1"/>
</dbReference>
<dbReference type="InterPro" id="IPR037208">
    <property type="entry name" value="Spo0E-like_sf"/>
</dbReference>